<accession>A0A501WWB0</accession>
<reference evidence="5 6" key="1">
    <citation type="submission" date="2019-06" db="EMBL/GenBank/DDBJ databases">
        <title>A novel bacterium of genus Amaricoccus, isolated from marine sediment.</title>
        <authorList>
            <person name="Huang H."/>
            <person name="Mo K."/>
            <person name="Hu Y."/>
        </authorList>
    </citation>
    <scope>NUCLEOTIDE SEQUENCE [LARGE SCALE GENOMIC DNA]</scope>
    <source>
        <strain evidence="5 6">HB172011</strain>
    </source>
</reference>
<dbReference type="EMBL" id="VFRP01000006">
    <property type="protein sequence ID" value="TPE51687.1"/>
    <property type="molecule type" value="Genomic_DNA"/>
</dbReference>
<evidence type="ECO:0000256" key="3">
    <source>
        <dbReference type="ARBA" id="ARBA00022840"/>
    </source>
</evidence>
<dbReference type="GO" id="GO:0005524">
    <property type="term" value="F:ATP binding"/>
    <property type="evidence" value="ECO:0007669"/>
    <property type="project" value="UniProtKB-KW"/>
</dbReference>
<feature type="domain" description="ABC transporter" evidence="4">
    <location>
        <begin position="5"/>
        <end position="246"/>
    </location>
</feature>
<proteinExistence type="predicted"/>
<dbReference type="InterPro" id="IPR027417">
    <property type="entry name" value="P-loop_NTPase"/>
</dbReference>
<organism evidence="5 6">
    <name type="scientific">Amaricoccus solimangrovi</name>
    <dbReference type="NCBI Taxonomy" id="2589815"/>
    <lineage>
        <taxon>Bacteria</taxon>
        <taxon>Pseudomonadati</taxon>
        <taxon>Pseudomonadota</taxon>
        <taxon>Alphaproteobacteria</taxon>
        <taxon>Rhodobacterales</taxon>
        <taxon>Paracoccaceae</taxon>
        <taxon>Amaricoccus</taxon>
    </lineage>
</organism>
<name>A0A501WWB0_9RHOB</name>
<dbReference type="SUPFAM" id="SSF52540">
    <property type="entry name" value="P-loop containing nucleoside triphosphate hydrolases"/>
    <property type="match status" value="1"/>
</dbReference>
<evidence type="ECO:0000256" key="2">
    <source>
        <dbReference type="ARBA" id="ARBA00022741"/>
    </source>
</evidence>
<protein>
    <submittedName>
        <fullName evidence="5">ABC transporter ATP-binding protein</fullName>
    </submittedName>
</protein>
<dbReference type="Pfam" id="PF00005">
    <property type="entry name" value="ABC_tran"/>
    <property type="match status" value="1"/>
</dbReference>
<dbReference type="InterPro" id="IPR032823">
    <property type="entry name" value="BCA_ABC_TP_C"/>
</dbReference>
<dbReference type="GO" id="GO:0016887">
    <property type="term" value="F:ATP hydrolysis activity"/>
    <property type="evidence" value="ECO:0007669"/>
    <property type="project" value="InterPro"/>
</dbReference>
<evidence type="ECO:0000313" key="5">
    <source>
        <dbReference type="EMBL" id="TPE51687.1"/>
    </source>
</evidence>
<gene>
    <name evidence="5" type="ORF">FJM51_08290</name>
</gene>
<dbReference type="InterPro" id="IPR051120">
    <property type="entry name" value="ABC_AA/LPS_Transport"/>
</dbReference>
<dbReference type="OrthoDB" id="9806149at2"/>
<keyword evidence="1" id="KW-0813">Transport</keyword>
<keyword evidence="6" id="KW-1185">Reference proteome</keyword>
<dbReference type="PANTHER" id="PTHR45772:SF2">
    <property type="entry name" value="ABC TRANSPORTER ATP-BINDING PROTEIN"/>
    <property type="match status" value="1"/>
</dbReference>
<evidence type="ECO:0000259" key="4">
    <source>
        <dbReference type="PROSITE" id="PS50893"/>
    </source>
</evidence>
<keyword evidence="2" id="KW-0547">Nucleotide-binding</keyword>
<dbReference type="SMART" id="SM00382">
    <property type="entry name" value="AAA"/>
    <property type="match status" value="1"/>
</dbReference>
<dbReference type="Pfam" id="PF12399">
    <property type="entry name" value="BCA_ABC_TP_C"/>
    <property type="match status" value="1"/>
</dbReference>
<dbReference type="PANTHER" id="PTHR45772">
    <property type="entry name" value="CONSERVED COMPONENT OF ABC TRANSPORTER FOR NATURAL AMINO ACIDS-RELATED"/>
    <property type="match status" value="1"/>
</dbReference>
<dbReference type="RefSeq" id="WP_140453660.1">
    <property type="nucleotide sequence ID" value="NZ_VFRP01000006.1"/>
</dbReference>
<keyword evidence="3 5" id="KW-0067">ATP-binding</keyword>
<dbReference type="CDD" id="cd03219">
    <property type="entry name" value="ABC_Mj1267_LivG_branched"/>
    <property type="match status" value="1"/>
</dbReference>
<dbReference type="InterPro" id="IPR003439">
    <property type="entry name" value="ABC_transporter-like_ATP-bd"/>
</dbReference>
<dbReference type="Gene3D" id="3.40.50.300">
    <property type="entry name" value="P-loop containing nucleotide triphosphate hydrolases"/>
    <property type="match status" value="1"/>
</dbReference>
<dbReference type="InterPro" id="IPR003593">
    <property type="entry name" value="AAA+_ATPase"/>
</dbReference>
<dbReference type="GO" id="GO:0005886">
    <property type="term" value="C:plasma membrane"/>
    <property type="evidence" value="ECO:0007669"/>
    <property type="project" value="TreeGrafter"/>
</dbReference>
<evidence type="ECO:0000313" key="6">
    <source>
        <dbReference type="Proteomes" id="UP000319255"/>
    </source>
</evidence>
<comment type="caution">
    <text evidence="5">The sequence shown here is derived from an EMBL/GenBank/DDBJ whole genome shotgun (WGS) entry which is preliminary data.</text>
</comment>
<evidence type="ECO:0000256" key="1">
    <source>
        <dbReference type="ARBA" id="ARBA00022448"/>
    </source>
</evidence>
<dbReference type="Proteomes" id="UP000319255">
    <property type="component" value="Unassembled WGS sequence"/>
</dbReference>
<dbReference type="PROSITE" id="PS50893">
    <property type="entry name" value="ABC_TRANSPORTER_2"/>
    <property type="match status" value="1"/>
</dbReference>
<sequence length="250" mass="27208">MSAALRTIALEKRFGGLVATNKVDFTLEHGARHALIGPNGAGKTTFVNLLTGVLPATAGQVLLDGEDVTRLSQQRRARRGLGRTFQINQLFPAMTPVESVGLAVSERMGGGADFWRSLGARRDIIGEVLDLLERFRLIDVMDHPTARLAYGKQRLLELAVALAGNPRVLLLDEPAAGVPEAERRELLDTLAALPSDVSILLIEHDMDLVFSFADRITVLVNGTHFAEGTPGDVMKDPRVREVYLGEEEHA</sequence>
<dbReference type="AlphaFoldDB" id="A0A501WWB0"/>